<evidence type="ECO:0000313" key="3">
    <source>
        <dbReference type="EMBL" id="CAK6962320.1"/>
    </source>
</evidence>
<dbReference type="InterPro" id="IPR006821">
    <property type="entry name" value="Intermed_filament_DNA-bd"/>
</dbReference>
<gene>
    <name evidence="3" type="ORF">FSCOSCO3_A024084</name>
</gene>
<feature type="domain" description="Intermediate filament head DNA-binding" evidence="2">
    <location>
        <begin position="7"/>
        <end position="91"/>
    </location>
</feature>
<protein>
    <submittedName>
        <fullName evidence="3">Alpha-internexin-like</fullName>
    </submittedName>
</protein>
<feature type="compositionally biased region" description="Low complexity" evidence="1">
    <location>
        <begin position="19"/>
        <end position="42"/>
    </location>
</feature>
<evidence type="ECO:0000256" key="1">
    <source>
        <dbReference type="SAM" id="MobiDB-lite"/>
    </source>
</evidence>
<reference evidence="3 4" key="1">
    <citation type="submission" date="2024-01" db="EMBL/GenBank/DDBJ databases">
        <authorList>
            <person name="Alioto T."/>
            <person name="Alioto T."/>
            <person name="Gomez Garrido J."/>
        </authorList>
    </citation>
    <scope>NUCLEOTIDE SEQUENCE [LARGE SCALE GENOMIC DNA]</scope>
</reference>
<dbReference type="Proteomes" id="UP001314229">
    <property type="component" value="Unassembled WGS sequence"/>
</dbReference>
<dbReference type="AlphaFoldDB" id="A0AAV1NTI7"/>
<keyword evidence="4" id="KW-1185">Reference proteome</keyword>
<organism evidence="3 4">
    <name type="scientific">Scomber scombrus</name>
    <name type="common">Atlantic mackerel</name>
    <name type="synonym">Scomber vernalis</name>
    <dbReference type="NCBI Taxonomy" id="13677"/>
    <lineage>
        <taxon>Eukaryota</taxon>
        <taxon>Metazoa</taxon>
        <taxon>Chordata</taxon>
        <taxon>Craniata</taxon>
        <taxon>Vertebrata</taxon>
        <taxon>Euteleostomi</taxon>
        <taxon>Actinopterygii</taxon>
        <taxon>Neopterygii</taxon>
        <taxon>Teleostei</taxon>
        <taxon>Neoteleostei</taxon>
        <taxon>Acanthomorphata</taxon>
        <taxon>Pelagiaria</taxon>
        <taxon>Scombriformes</taxon>
        <taxon>Scombridae</taxon>
        <taxon>Scomber</taxon>
    </lineage>
</organism>
<evidence type="ECO:0000313" key="4">
    <source>
        <dbReference type="Proteomes" id="UP001314229"/>
    </source>
</evidence>
<accession>A0AAV1NTI7</accession>
<evidence type="ECO:0000259" key="2">
    <source>
        <dbReference type="Pfam" id="PF04732"/>
    </source>
</evidence>
<proteinExistence type="predicted"/>
<dbReference type="EMBL" id="CAWUFR010000057">
    <property type="protein sequence ID" value="CAK6962320.1"/>
    <property type="molecule type" value="Genomic_DNA"/>
</dbReference>
<name>A0AAV1NTI7_SCOSC</name>
<feature type="region of interest" description="Disordered" evidence="1">
    <location>
        <begin position="1"/>
        <end position="47"/>
    </location>
</feature>
<comment type="caution">
    <text evidence="3">The sequence shown here is derived from an EMBL/GenBank/DDBJ whole genome shotgun (WGS) entry which is preliminary data.</text>
</comment>
<sequence>MSFGDRYTSSSYRKIFGDSPRFPVSSSRMSSASSRGPSGLRSMALNRNSSTSMGLYRRVGRSSTSFSLVPSDSLDLSQTSVVNNELKVIRTNEKEQLQGL</sequence>
<dbReference type="GO" id="GO:0005882">
    <property type="term" value="C:intermediate filament"/>
    <property type="evidence" value="ECO:0007669"/>
    <property type="project" value="InterPro"/>
</dbReference>
<dbReference type="Pfam" id="PF04732">
    <property type="entry name" value="Filament_head"/>
    <property type="match status" value="1"/>
</dbReference>